<reference evidence="2" key="1">
    <citation type="submission" date="2012-10" db="EMBL/GenBank/DDBJ databases">
        <authorList>
            <person name="Strain E.A."/>
            <person name="Brown E."/>
            <person name="Allard M.W."/>
            <person name="Gonzalez-Escalona N."/>
            <person name="Timme R."/>
        </authorList>
    </citation>
    <scope>NUCLEOTIDE SEQUENCE [LARGE SCALE GENOMIC DNA]</scope>
    <source>
        <strain evidence="2">CFSAN001627</strain>
    </source>
</reference>
<sequence>MITETTQQLYLQLGIAGATLLILLICIVLIFKRLKDLNGSTTIEKLCSKIDDLVTINNKVLLSNDKDQKETLRLLKNLLETTTDTQKRVVRIDDRTYRCLGAQNERKEK</sequence>
<organism evidence="2">
    <name type="scientific">Clostridium botulinum CFSAN001627</name>
    <dbReference type="NCBI Taxonomy" id="1232189"/>
    <lineage>
        <taxon>Bacteria</taxon>
        <taxon>Bacillati</taxon>
        <taxon>Bacillota</taxon>
        <taxon>Clostridia</taxon>
        <taxon>Eubacteriales</taxon>
        <taxon>Clostridiaceae</taxon>
        <taxon>Clostridium</taxon>
    </lineage>
</organism>
<evidence type="ECO:0000256" key="1">
    <source>
        <dbReference type="SAM" id="Phobius"/>
    </source>
</evidence>
<dbReference type="AlphaFoldDB" id="M1ZZE8"/>
<comment type="caution">
    <text evidence="2">The sequence shown here is derived from an EMBL/GenBank/DDBJ whole genome shotgun (WGS) entry which is preliminary data.</text>
</comment>
<name>M1ZZE8_CLOBO</name>
<dbReference type="Proteomes" id="UP000011944">
    <property type="component" value="Unassembled WGS sequence"/>
</dbReference>
<keyword evidence="1" id="KW-0472">Membrane</keyword>
<gene>
    <name evidence="2" type="ORF">CFSAN001627_03495</name>
</gene>
<feature type="transmembrane region" description="Helical" evidence="1">
    <location>
        <begin position="12"/>
        <end position="31"/>
    </location>
</feature>
<accession>M1ZZE8</accession>
<keyword evidence="1" id="KW-0812">Transmembrane</keyword>
<reference evidence="2" key="2">
    <citation type="submission" date="2013-03" db="EMBL/GenBank/DDBJ databases">
        <title>Diversity in Clostridium botulinum.</title>
        <authorList>
            <person name="Timme R.E."/>
            <person name="Allard M."/>
            <person name="Luo Y."/>
            <person name="Strain E."/>
            <person name="Gonzalez-Escalona N."/>
            <person name="Brown E."/>
        </authorList>
    </citation>
    <scope>NUCLEOTIDE SEQUENCE [LARGE SCALE GENOMIC DNA]</scope>
    <source>
        <strain evidence="2">CFSAN001627</strain>
    </source>
</reference>
<protein>
    <submittedName>
        <fullName evidence="2">Uncharacterized protein</fullName>
    </submittedName>
</protein>
<evidence type="ECO:0000313" key="2">
    <source>
        <dbReference type="EMBL" id="EKN42950.1"/>
    </source>
</evidence>
<proteinExistence type="predicted"/>
<keyword evidence="1" id="KW-1133">Transmembrane helix</keyword>
<dbReference type="EMBL" id="AMXI01000197">
    <property type="protein sequence ID" value="EKN42950.1"/>
    <property type="molecule type" value="Genomic_DNA"/>
</dbReference>
<dbReference type="PATRIC" id="fig|1232189.3.peg.567"/>